<sequence>MIPRRKQLRRMRRRAGARLVAARSRLMTRFFIPRRVGTTARLDYAAVLDGQTVNLHAELPATMRDVREAEILLGRRSRTFQVPARIHTDREGRLLMSAAVLLGAAVGGASVTPGRWKMRLRVRSGRGSRTLPLLLVEHTTPVRGSTGPMKYAPLTADRYRLGRTLRGDARLVCVEAEPAAEVVNVYLEHARIEVDLRVLGTDAGRPWAELVAAGRSVECPLAEVEPGVWRLRAPLAEMLPSTDRAEHWNVMVHTDGHPPLRLARRLHDVRTPERVFAMRKIQVSPVRGTLMTIQPRYTPAGNFRFTCGRGSGAE</sequence>
<keyword evidence="1" id="KW-1133">Transmembrane helix</keyword>
<comment type="caution">
    <text evidence="2">The sequence shown here is derived from an EMBL/GenBank/DDBJ whole genome shotgun (WGS) entry which is preliminary data.</text>
</comment>
<keyword evidence="1" id="KW-0812">Transmembrane</keyword>
<dbReference type="EMBL" id="BAAAXF010000035">
    <property type="protein sequence ID" value="GAA3497867.1"/>
    <property type="molecule type" value="Genomic_DNA"/>
</dbReference>
<evidence type="ECO:0000313" key="2">
    <source>
        <dbReference type="EMBL" id="GAA3497867.1"/>
    </source>
</evidence>
<organism evidence="2 3">
    <name type="scientific">Streptomyces prasinosporus</name>
    <dbReference type="NCBI Taxonomy" id="68256"/>
    <lineage>
        <taxon>Bacteria</taxon>
        <taxon>Bacillati</taxon>
        <taxon>Actinomycetota</taxon>
        <taxon>Actinomycetes</taxon>
        <taxon>Kitasatosporales</taxon>
        <taxon>Streptomycetaceae</taxon>
        <taxon>Streptomyces</taxon>
        <taxon>Streptomyces albogriseolus group</taxon>
    </lineage>
</organism>
<accession>A0ABP6TS13</accession>
<dbReference type="RefSeq" id="WP_193458082.1">
    <property type="nucleotide sequence ID" value="NZ_BAAAXF010000035.1"/>
</dbReference>
<name>A0ABP6TS13_9ACTN</name>
<protein>
    <submittedName>
        <fullName evidence="2">Uncharacterized protein</fullName>
    </submittedName>
</protein>
<evidence type="ECO:0000313" key="3">
    <source>
        <dbReference type="Proteomes" id="UP001501455"/>
    </source>
</evidence>
<reference evidence="3" key="1">
    <citation type="journal article" date="2019" name="Int. J. Syst. Evol. Microbiol.">
        <title>The Global Catalogue of Microorganisms (GCM) 10K type strain sequencing project: providing services to taxonomists for standard genome sequencing and annotation.</title>
        <authorList>
            <consortium name="The Broad Institute Genomics Platform"/>
            <consortium name="The Broad Institute Genome Sequencing Center for Infectious Disease"/>
            <person name="Wu L."/>
            <person name="Ma J."/>
        </authorList>
    </citation>
    <scope>NUCLEOTIDE SEQUENCE [LARGE SCALE GENOMIC DNA]</scope>
    <source>
        <strain evidence="3">JCM 4816</strain>
    </source>
</reference>
<keyword evidence="1" id="KW-0472">Membrane</keyword>
<evidence type="ECO:0000256" key="1">
    <source>
        <dbReference type="SAM" id="Phobius"/>
    </source>
</evidence>
<proteinExistence type="predicted"/>
<gene>
    <name evidence="2" type="ORF">GCM10019016_049700</name>
</gene>
<keyword evidence="3" id="KW-1185">Reference proteome</keyword>
<feature type="transmembrane region" description="Helical" evidence="1">
    <location>
        <begin position="94"/>
        <end position="116"/>
    </location>
</feature>
<dbReference type="Proteomes" id="UP001501455">
    <property type="component" value="Unassembled WGS sequence"/>
</dbReference>